<reference evidence="1" key="1">
    <citation type="submission" date="2021-05" db="EMBL/GenBank/DDBJ databases">
        <authorList>
            <person name="Pan Q."/>
            <person name="Jouanno E."/>
            <person name="Zahm M."/>
            <person name="Klopp C."/>
            <person name="Cabau C."/>
            <person name="Louis A."/>
            <person name="Berthelot C."/>
            <person name="Parey E."/>
            <person name="Roest Crollius H."/>
            <person name="Montfort J."/>
            <person name="Robinson-Rechavi M."/>
            <person name="Bouchez O."/>
            <person name="Lampietro C."/>
            <person name="Lopez Roques C."/>
            <person name="Donnadieu C."/>
            <person name="Postlethwait J."/>
            <person name="Bobe J."/>
            <person name="Dillon D."/>
            <person name="Chandos A."/>
            <person name="von Hippel F."/>
            <person name="Guiguen Y."/>
        </authorList>
    </citation>
    <scope>NUCLEOTIDE SEQUENCE</scope>
    <source>
        <strain evidence="1">YG-Jan2019</strain>
    </source>
</reference>
<comment type="caution">
    <text evidence="1">The sequence shown here is derived from an EMBL/GenBank/DDBJ whole genome shotgun (WGS) entry which is preliminary data.</text>
</comment>
<accession>A0ACC2FVM6</accession>
<evidence type="ECO:0000313" key="2">
    <source>
        <dbReference type="Proteomes" id="UP001157502"/>
    </source>
</evidence>
<sequence>MMSYYMDPVSSYPALHLCDRLGAMRQSGGVALGLQTQLPGVVVQPQQYFPPSTPLYPQDVTLQEVPNGHDLVPTGWMRGHRGYGGQSATVVFSHASALVWGFGSGWI</sequence>
<dbReference type="Proteomes" id="UP001157502">
    <property type="component" value="Chromosome 21"/>
</dbReference>
<evidence type="ECO:0000313" key="1">
    <source>
        <dbReference type="EMBL" id="KAJ7995464.1"/>
    </source>
</evidence>
<organism evidence="1 2">
    <name type="scientific">Dallia pectoralis</name>
    <name type="common">Alaska blackfish</name>
    <dbReference type="NCBI Taxonomy" id="75939"/>
    <lineage>
        <taxon>Eukaryota</taxon>
        <taxon>Metazoa</taxon>
        <taxon>Chordata</taxon>
        <taxon>Craniata</taxon>
        <taxon>Vertebrata</taxon>
        <taxon>Euteleostomi</taxon>
        <taxon>Actinopterygii</taxon>
        <taxon>Neopterygii</taxon>
        <taxon>Teleostei</taxon>
        <taxon>Protacanthopterygii</taxon>
        <taxon>Esociformes</taxon>
        <taxon>Umbridae</taxon>
        <taxon>Dallia</taxon>
    </lineage>
</organism>
<name>A0ACC2FVM6_DALPE</name>
<protein>
    <submittedName>
        <fullName evidence="1">Uncharacterized protein</fullName>
    </submittedName>
</protein>
<proteinExistence type="predicted"/>
<keyword evidence="2" id="KW-1185">Reference proteome</keyword>
<dbReference type="EMBL" id="CM055748">
    <property type="protein sequence ID" value="KAJ7995464.1"/>
    <property type="molecule type" value="Genomic_DNA"/>
</dbReference>
<gene>
    <name evidence="1" type="ORF">DPEC_G00244830</name>
</gene>